<organism evidence="4 5">
    <name type="scientific">Motilimonas pumila</name>
    <dbReference type="NCBI Taxonomy" id="2303987"/>
    <lineage>
        <taxon>Bacteria</taxon>
        <taxon>Pseudomonadati</taxon>
        <taxon>Pseudomonadota</taxon>
        <taxon>Gammaproteobacteria</taxon>
        <taxon>Alteromonadales</taxon>
        <taxon>Alteromonadales genera incertae sedis</taxon>
        <taxon>Motilimonas</taxon>
    </lineage>
</organism>
<dbReference type="CDD" id="cd04762">
    <property type="entry name" value="HTH_MerR-trunc"/>
    <property type="match status" value="1"/>
</dbReference>
<evidence type="ECO:0000313" key="5">
    <source>
        <dbReference type="Proteomes" id="UP000283255"/>
    </source>
</evidence>
<dbReference type="AlphaFoldDB" id="A0A418YDN7"/>
<keyword evidence="5" id="KW-1185">Reference proteome</keyword>
<dbReference type="InterPro" id="IPR009061">
    <property type="entry name" value="DNA-bd_dom_put_sf"/>
</dbReference>
<dbReference type="GO" id="GO:0000160">
    <property type="term" value="P:phosphorelay signal transduction system"/>
    <property type="evidence" value="ECO:0007669"/>
    <property type="project" value="InterPro"/>
</dbReference>
<dbReference type="Proteomes" id="UP000283255">
    <property type="component" value="Unassembled WGS sequence"/>
</dbReference>
<dbReference type="SUPFAM" id="SSF46955">
    <property type="entry name" value="Putative DNA-binding domain"/>
    <property type="match status" value="1"/>
</dbReference>
<name>A0A418YDN7_9GAMM</name>
<evidence type="ECO:0000256" key="2">
    <source>
        <dbReference type="PROSITE-ProRule" id="PRU00169"/>
    </source>
</evidence>
<dbReference type="Pfam" id="PF00072">
    <property type="entry name" value="Response_reg"/>
    <property type="match status" value="1"/>
</dbReference>
<dbReference type="Gene3D" id="1.10.1660.10">
    <property type="match status" value="1"/>
</dbReference>
<dbReference type="CDD" id="cd00156">
    <property type="entry name" value="REC"/>
    <property type="match status" value="1"/>
</dbReference>
<feature type="domain" description="Response regulatory" evidence="3">
    <location>
        <begin position="77"/>
        <end position="195"/>
    </location>
</feature>
<dbReference type="PANTHER" id="PTHR44591:SF3">
    <property type="entry name" value="RESPONSE REGULATORY DOMAIN-CONTAINING PROTEIN"/>
    <property type="match status" value="1"/>
</dbReference>
<dbReference type="EMBL" id="QZCH01000015">
    <property type="protein sequence ID" value="RJG42645.1"/>
    <property type="molecule type" value="Genomic_DNA"/>
</dbReference>
<dbReference type="PANTHER" id="PTHR44591">
    <property type="entry name" value="STRESS RESPONSE REGULATOR PROTEIN 1"/>
    <property type="match status" value="1"/>
</dbReference>
<reference evidence="4 5" key="1">
    <citation type="submission" date="2018-09" db="EMBL/GenBank/DDBJ databases">
        <authorList>
            <person name="Wang F."/>
        </authorList>
    </citation>
    <scope>NUCLEOTIDE SEQUENCE [LARGE SCALE GENOMIC DNA]</scope>
    <source>
        <strain evidence="4 5">PLHSC7-2</strain>
    </source>
</reference>
<reference evidence="4 5" key="2">
    <citation type="submission" date="2019-01" db="EMBL/GenBank/DDBJ databases">
        <title>Motilimonas pumilus sp. nov., isolated from the gut of sea cucumber (Apostichopus japonicus).</title>
        <authorList>
            <person name="Wang F.-Q."/>
            <person name="Ren L.-H."/>
            <person name="Lin Y.-W."/>
            <person name="Sun G.-H."/>
            <person name="Du Z.-J."/>
            <person name="Zhao J.-X."/>
            <person name="Liu X.-J."/>
            <person name="Liu L.-J."/>
        </authorList>
    </citation>
    <scope>NUCLEOTIDE SEQUENCE [LARGE SCALE GENOMIC DNA]</scope>
    <source>
        <strain evidence="4 5">PLHSC7-2</strain>
    </source>
</reference>
<proteinExistence type="predicted"/>
<dbReference type="SMART" id="SM00448">
    <property type="entry name" value="REC"/>
    <property type="match status" value="1"/>
</dbReference>
<gene>
    <name evidence="4" type="ORF">D1Z90_12315</name>
</gene>
<dbReference type="Pfam" id="PF12728">
    <property type="entry name" value="HTH_17"/>
    <property type="match status" value="1"/>
</dbReference>
<dbReference type="InterPro" id="IPR041657">
    <property type="entry name" value="HTH_17"/>
</dbReference>
<dbReference type="InterPro" id="IPR001789">
    <property type="entry name" value="Sig_transdc_resp-reg_receiver"/>
</dbReference>
<dbReference type="InterPro" id="IPR050595">
    <property type="entry name" value="Bact_response_regulator"/>
</dbReference>
<feature type="modified residue" description="4-aspartylphosphate" evidence="2">
    <location>
        <position position="128"/>
    </location>
</feature>
<dbReference type="PROSITE" id="PS50110">
    <property type="entry name" value="RESPONSE_REGULATORY"/>
    <property type="match status" value="1"/>
</dbReference>
<evidence type="ECO:0000259" key="3">
    <source>
        <dbReference type="PROSITE" id="PS50110"/>
    </source>
</evidence>
<dbReference type="SUPFAM" id="SSF52172">
    <property type="entry name" value="CheY-like"/>
    <property type="match status" value="1"/>
</dbReference>
<dbReference type="InterPro" id="IPR011006">
    <property type="entry name" value="CheY-like_superfamily"/>
</dbReference>
<sequence length="200" mass="22260">MNMRNSQKSGEQQYLTPTQVADMFKVSPITVRQWSSSGKLKCQTTPGGHRRYLPSDIEEFAKTSGINLTTSESGPKRVLIVEDDAQLGHLLEEFISELDSELEVYRAEDGFRAGELLHTVHPDLILLDLMMPGMNGFEVCERVKRDNKTRDIKVVAMTGYSSEHNVNRILAAGAETCLSKPIDFAALRTILAPLTQQAHA</sequence>
<evidence type="ECO:0000256" key="1">
    <source>
        <dbReference type="ARBA" id="ARBA00022553"/>
    </source>
</evidence>
<accession>A0A418YDN7</accession>
<evidence type="ECO:0000313" key="4">
    <source>
        <dbReference type="EMBL" id="RJG42645.1"/>
    </source>
</evidence>
<comment type="caution">
    <text evidence="4">The sequence shown here is derived from an EMBL/GenBank/DDBJ whole genome shotgun (WGS) entry which is preliminary data.</text>
</comment>
<protein>
    <submittedName>
        <fullName evidence="4">Response regulator</fullName>
    </submittedName>
</protein>
<keyword evidence="1 2" id="KW-0597">Phosphoprotein</keyword>
<dbReference type="Gene3D" id="3.40.50.2300">
    <property type="match status" value="1"/>
</dbReference>